<accession>A0A5N5E850</accession>
<dbReference type="AlphaFoldDB" id="A0A5N5E850"/>
<name>A0A5N5E850_RHOER</name>
<dbReference type="Proteomes" id="UP000325576">
    <property type="component" value="Unassembled WGS sequence"/>
</dbReference>
<evidence type="ECO:0000313" key="2">
    <source>
        <dbReference type="Proteomes" id="UP000325576"/>
    </source>
</evidence>
<protein>
    <submittedName>
        <fullName evidence="1">Uncharacterized protein</fullName>
    </submittedName>
</protein>
<comment type="caution">
    <text evidence="1">The sequence shown here is derived from an EMBL/GenBank/DDBJ whole genome shotgun (WGS) entry which is preliminary data.</text>
</comment>
<reference evidence="1 2" key="1">
    <citation type="journal article" date="2017" name="Poromechanics V (2013)">
        <title>Genomic Characterization of the Arsenic-Tolerant Actinobacterium, &lt;i&gt;Rhodococcus erythropolis&lt;/i&gt; S43.</title>
        <authorList>
            <person name="Retamal-Morales G."/>
            <person name="Mehnert M."/>
            <person name="Schwabe R."/>
            <person name="Tischler D."/>
            <person name="Schloemann M."/>
            <person name="Levican G.J."/>
        </authorList>
    </citation>
    <scope>NUCLEOTIDE SEQUENCE [LARGE SCALE GENOMIC DNA]</scope>
    <source>
        <strain evidence="1 2">S43</strain>
    </source>
</reference>
<sequence>MNDAYLVAAGTGLRFILEDRGESILKTIAVPVPVSVTAIGDARSAVGFMIIELPFQETDLERAVAIVAKQTSVAKPSPRAAGTTFPLTLEAALV</sequence>
<organism evidence="1 2">
    <name type="scientific">Rhodococcus erythropolis</name>
    <name type="common">Arthrobacter picolinophilus</name>
    <dbReference type="NCBI Taxonomy" id="1833"/>
    <lineage>
        <taxon>Bacteria</taxon>
        <taxon>Bacillati</taxon>
        <taxon>Actinomycetota</taxon>
        <taxon>Actinomycetes</taxon>
        <taxon>Mycobacteriales</taxon>
        <taxon>Nocardiaceae</taxon>
        <taxon>Rhodococcus</taxon>
        <taxon>Rhodococcus erythropolis group</taxon>
    </lineage>
</organism>
<proteinExistence type="predicted"/>
<dbReference type="EMBL" id="MRBO01000152">
    <property type="protein sequence ID" value="KAB2586638.1"/>
    <property type="molecule type" value="Genomic_DNA"/>
</dbReference>
<gene>
    <name evidence="1" type="ORF">BS297_04205</name>
</gene>
<evidence type="ECO:0000313" key="1">
    <source>
        <dbReference type="EMBL" id="KAB2586638.1"/>
    </source>
</evidence>